<dbReference type="EMBL" id="BQXS01012632">
    <property type="protein sequence ID" value="GKT26033.1"/>
    <property type="molecule type" value="Genomic_DNA"/>
</dbReference>
<comment type="caution">
    <text evidence="2">The sequence shown here is derived from an EMBL/GenBank/DDBJ whole genome shotgun (WGS) entry which is preliminary data.</text>
</comment>
<feature type="compositionally biased region" description="Basic and acidic residues" evidence="1">
    <location>
        <begin position="58"/>
        <end position="84"/>
    </location>
</feature>
<feature type="compositionally biased region" description="Basic and acidic residues" evidence="1">
    <location>
        <begin position="271"/>
        <end position="289"/>
    </location>
</feature>
<feature type="compositionally biased region" description="Polar residues" evidence="1">
    <location>
        <begin position="449"/>
        <end position="461"/>
    </location>
</feature>
<feature type="region of interest" description="Disordered" evidence="1">
    <location>
        <begin position="1086"/>
        <end position="1159"/>
    </location>
</feature>
<feature type="compositionally biased region" description="Low complexity" evidence="1">
    <location>
        <begin position="982"/>
        <end position="1007"/>
    </location>
</feature>
<evidence type="ECO:0000256" key="1">
    <source>
        <dbReference type="SAM" id="MobiDB-lite"/>
    </source>
</evidence>
<feature type="compositionally biased region" description="Basic and acidic residues" evidence="1">
    <location>
        <begin position="217"/>
        <end position="240"/>
    </location>
</feature>
<feature type="compositionally biased region" description="Basic residues" evidence="1">
    <location>
        <begin position="85"/>
        <end position="94"/>
    </location>
</feature>
<feature type="region of interest" description="Disordered" evidence="1">
    <location>
        <begin position="1"/>
        <end position="151"/>
    </location>
</feature>
<feature type="region of interest" description="Disordered" evidence="1">
    <location>
        <begin position="593"/>
        <end position="766"/>
    </location>
</feature>
<feature type="compositionally biased region" description="Basic and acidic residues" evidence="1">
    <location>
        <begin position="252"/>
        <end position="261"/>
    </location>
</feature>
<feature type="compositionally biased region" description="Basic and acidic residues" evidence="1">
    <location>
        <begin position="16"/>
        <end position="28"/>
    </location>
</feature>
<accession>A0ABQ5K5E7</accession>
<feature type="compositionally biased region" description="Low complexity" evidence="1">
    <location>
        <begin position="378"/>
        <end position="388"/>
    </location>
</feature>
<feature type="compositionally biased region" description="Polar residues" evidence="1">
    <location>
        <begin position="322"/>
        <end position="333"/>
    </location>
</feature>
<feature type="compositionally biased region" description="Basic and acidic residues" evidence="1">
    <location>
        <begin position="38"/>
        <end position="50"/>
    </location>
</feature>
<feature type="compositionally biased region" description="Basic and acidic residues" evidence="1">
    <location>
        <begin position="704"/>
        <end position="713"/>
    </location>
</feature>
<gene>
    <name evidence="2" type="ORF">ADUPG1_013218</name>
</gene>
<feature type="region of interest" description="Disordered" evidence="1">
    <location>
        <begin position="784"/>
        <end position="832"/>
    </location>
</feature>
<feature type="region of interest" description="Disordered" evidence="1">
    <location>
        <begin position="944"/>
        <end position="1007"/>
    </location>
</feature>
<feature type="compositionally biased region" description="Polar residues" evidence="1">
    <location>
        <begin position="785"/>
        <end position="795"/>
    </location>
</feature>
<feature type="compositionally biased region" description="Basic and acidic residues" evidence="1">
    <location>
        <begin position="593"/>
        <end position="604"/>
    </location>
</feature>
<sequence length="1173" mass="130940">MKKEKEKEGKSKHKKDIIDKSSTLEKESHKKRTPGSSKDQEMGKYSEKGKTPQSLGGKDLKKDVKSSKGHESKSPHSKHDISKKMKDKKGKKIKPIVFEASDDGEDVGGCGCCGRRKKKPFHPPELKKKPKSLDTVDSEPVEEDKPNIDEEAYVEHEVVIENGLDEGSGAAAAASVGHSLSMARISVNEQEEEECLDLLTDSEDKNGSQIIKQPVNPEKDSTGEKKDVVIEEKIVEKDHQNVQIEGEATVELAEKEGKDEEGKEEEEEEEIDKKDIEEGDKGKDGEEKIQGSSSPKQQPVEEEMNIENGGDIEKGQDVTVGSDKNASSQQPLEQPSPKKTPDVQQSLDRKNEVDDQCSISRDEDDRKRSDGEFGAEGSIGSIHSSSLSCPPTPDDSYQQENNSYRMTPDVIEECDEWDDSDERCIALATSELKDLHTPTLRSSIHPVDVQTSANGSSITRSSRSEKQHQQRRVMLPSTLLLGSAVMNRRRVMDDASTRTQHQKERGHIIKGDYYAQCASNAAREAKNLVSEFEKEGSYVGDHPDAYENETRSLEVEHLYDIVPSSPQAEHRRVSIEEGLSMLSAYYQKRDSSVDDASHCRRDQDDPSSSCPPSKGKNSGIHRRYARPSPEKVRALCVSMMGISPKKREARQRKEKMEREKIEEEKQLEERKRRLANPYSFESFERDMERKENERQQKKALQGHEASKHSKHEQISSSDDPSDHEYVSSKKTGATSRSHGVHHAVKDDGAYLPQQQHYGHAETKSEELDSSCLFQTVNVVPHSEQFAPNESMSSSIVVDRGSDENTSSEISVPLPHTDTPAQHAPPAKIKPDERYTHELRVQDRQNESLFEDLDDDGEDSGEKDIRIQDIMDDIDHIEQQERRIERELNGNVREMSGFYTPMYTHTQYVSQAGPGDVQDETMSMSDTNTVSLASMGGQSILAPLARTPERVRSSRHLSLTHNSHVPHKDYLLGSSLRDGDLEQQSQQTTGASSGQSSTSNPLMSTTSSAISTHSSYSTFFEAKGLMSSKKIRDNLVMRYGGRYSKKEGGGDDSMDVGSQKMIIGKDDVVASRGLVAEASKLYGRYVEGRQSQKKIERPSASLKKNSGGQFKSGVRRKSLGSMPSSSLSKKRTKPASNQQIKPHQHQQRRRYSSGSTIAFSRLPRSLQKSAALFE</sequence>
<evidence type="ECO:0000313" key="2">
    <source>
        <dbReference type="EMBL" id="GKT26033.1"/>
    </source>
</evidence>
<name>A0ABQ5K5E7_9EUKA</name>
<protein>
    <submittedName>
        <fullName evidence="2">Uncharacterized protein</fullName>
    </submittedName>
</protein>
<feature type="region of interest" description="Disordered" evidence="1">
    <location>
        <begin position="443"/>
        <end position="472"/>
    </location>
</feature>
<dbReference type="Proteomes" id="UP001057375">
    <property type="component" value="Unassembled WGS sequence"/>
</dbReference>
<feature type="compositionally biased region" description="Basic and acidic residues" evidence="1">
    <location>
        <begin position="122"/>
        <end position="134"/>
    </location>
</feature>
<organism evidence="2 3">
    <name type="scientific">Aduncisulcus paluster</name>
    <dbReference type="NCBI Taxonomy" id="2918883"/>
    <lineage>
        <taxon>Eukaryota</taxon>
        <taxon>Metamonada</taxon>
        <taxon>Carpediemonas-like organisms</taxon>
        <taxon>Aduncisulcus</taxon>
    </lineage>
</organism>
<keyword evidence="3" id="KW-1185">Reference proteome</keyword>
<evidence type="ECO:0000313" key="3">
    <source>
        <dbReference type="Proteomes" id="UP001057375"/>
    </source>
</evidence>
<proteinExistence type="predicted"/>
<feature type="compositionally biased region" description="Basic and acidic residues" evidence="1">
    <location>
        <begin position="654"/>
        <end position="671"/>
    </location>
</feature>
<feature type="region of interest" description="Disordered" evidence="1">
    <location>
        <begin position="199"/>
        <end position="401"/>
    </location>
</feature>
<feature type="compositionally biased region" description="Basic and acidic residues" evidence="1">
    <location>
        <begin position="682"/>
        <end position="696"/>
    </location>
</feature>
<feature type="compositionally biased region" description="Basic residues" evidence="1">
    <location>
        <begin position="1141"/>
        <end position="1150"/>
    </location>
</feature>
<reference evidence="2" key="1">
    <citation type="submission" date="2022-03" db="EMBL/GenBank/DDBJ databases">
        <title>Draft genome sequence of Aduncisulcus paluster, a free-living microaerophilic Fornicata.</title>
        <authorList>
            <person name="Yuyama I."/>
            <person name="Kume K."/>
            <person name="Tamura T."/>
            <person name="Inagaki Y."/>
            <person name="Hashimoto T."/>
        </authorList>
    </citation>
    <scope>NUCLEOTIDE SEQUENCE</scope>
    <source>
        <strain evidence="2">NY0171</strain>
    </source>
</reference>
<feature type="compositionally biased region" description="Polar residues" evidence="1">
    <location>
        <begin position="728"/>
        <end position="737"/>
    </location>
</feature>
<feature type="compositionally biased region" description="Basic and acidic residues" evidence="1">
    <location>
        <begin position="360"/>
        <end position="371"/>
    </location>
</feature>